<organism evidence="10">
    <name type="scientific">uncultured marine thaumarchaeote KM3_74_G04</name>
    <dbReference type="NCBI Taxonomy" id="1456274"/>
    <lineage>
        <taxon>Archaea</taxon>
        <taxon>Nitrososphaerota</taxon>
        <taxon>environmental samples</taxon>
    </lineage>
</organism>
<keyword evidence="5 10" id="KW-0012">Acyltransferase</keyword>
<evidence type="ECO:0000256" key="6">
    <source>
        <dbReference type="ARBA" id="ARBA00030011"/>
    </source>
</evidence>
<dbReference type="InterPro" id="IPR000182">
    <property type="entry name" value="GNAT_dom"/>
</dbReference>
<comment type="similarity">
    <text evidence="2">Belongs to the acetyltransferase family. GNA1 subfamily.</text>
</comment>
<evidence type="ECO:0000256" key="8">
    <source>
        <dbReference type="ARBA" id="ARBA00048964"/>
    </source>
</evidence>
<dbReference type="PANTHER" id="PTHR13355">
    <property type="entry name" value="GLUCOSAMINE 6-PHOSPHATE N-ACETYLTRANSFERASE"/>
    <property type="match status" value="1"/>
</dbReference>
<proteinExistence type="inferred from homology"/>
<dbReference type="Pfam" id="PF00583">
    <property type="entry name" value="Acetyltransf_1"/>
    <property type="match status" value="1"/>
</dbReference>
<reference evidence="10" key="1">
    <citation type="journal article" date="2014" name="Genome Biol. Evol.">
        <title>Pangenome evidence for extensive interdomain horizontal transfer affecting lineage core and shell genes in uncultured planktonic thaumarchaeota and euryarchaeota.</title>
        <authorList>
            <person name="Deschamps P."/>
            <person name="Zivanovic Y."/>
            <person name="Moreira D."/>
            <person name="Rodriguez-Valera F."/>
            <person name="Lopez-Garcia P."/>
        </authorList>
    </citation>
    <scope>NUCLEOTIDE SEQUENCE</scope>
</reference>
<dbReference type="EC" id="2.3.1.4" evidence="3"/>
<evidence type="ECO:0000256" key="2">
    <source>
        <dbReference type="ARBA" id="ARBA00006048"/>
    </source>
</evidence>
<dbReference type="InterPro" id="IPR039143">
    <property type="entry name" value="GNPNAT1-like"/>
</dbReference>
<dbReference type="CDD" id="cd04301">
    <property type="entry name" value="NAT_SF"/>
    <property type="match status" value="1"/>
</dbReference>
<protein>
    <recommendedName>
        <fullName evidence="3">glucosamine-phosphate N-acetyltransferase</fullName>
        <ecNumber evidence="3">2.3.1.4</ecNumber>
    </recommendedName>
    <alternativeName>
        <fullName evidence="6">Phosphoglucosamine acetylase</fullName>
    </alternativeName>
    <alternativeName>
        <fullName evidence="7">Phosphoglucosamine transacetylase</fullName>
    </alternativeName>
</protein>
<dbReference type="FunFam" id="3.40.630.30:FF:000105">
    <property type="entry name" value="Glucosamine 6-phosphate N-acetyltransferase"/>
    <property type="match status" value="1"/>
</dbReference>
<dbReference type="GO" id="GO:0004343">
    <property type="term" value="F:glucosamine 6-phosphate N-acetyltransferase activity"/>
    <property type="evidence" value="ECO:0007669"/>
    <property type="project" value="UniProtKB-EC"/>
</dbReference>
<comment type="catalytic activity">
    <reaction evidence="8">
        <text>D-glucosamine 6-phosphate + acetyl-CoA = N-acetyl-D-glucosamine 6-phosphate + CoA + H(+)</text>
        <dbReference type="Rhea" id="RHEA:10292"/>
        <dbReference type="ChEBI" id="CHEBI:15378"/>
        <dbReference type="ChEBI" id="CHEBI:57287"/>
        <dbReference type="ChEBI" id="CHEBI:57288"/>
        <dbReference type="ChEBI" id="CHEBI:57513"/>
        <dbReference type="ChEBI" id="CHEBI:58725"/>
        <dbReference type="EC" id="2.3.1.4"/>
    </reaction>
</comment>
<name>A0A075HN63_9ARCH</name>
<dbReference type="PROSITE" id="PS51186">
    <property type="entry name" value="GNAT"/>
    <property type="match status" value="1"/>
</dbReference>
<keyword evidence="4 10" id="KW-0808">Transferase</keyword>
<dbReference type="InterPro" id="IPR016181">
    <property type="entry name" value="Acyl_CoA_acyltransferase"/>
</dbReference>
<evidence type="ECO:0000259" key="9">
    <source>
        <dbReference type="PROSITE" id="PS51186"/>
    </source>
</evidence>
<sequence length="135" mass="15401">METDIENGFLESLDSLRKASDLDRELGKDILRKIIANPDHIIHVAEINGKIIGSTTLLIEQKFIHNGGRVGHIEDVVVSKEYEGRGIGIKLVSSLLKKAKMMNCYKTILDCQDELIPFYERIGFKQESNQMRYNH</sequence>
<dbReference type="EMBL" id="KF901062">
    <property type="protein sequence ID" value="AIF16715.1"/>
    <property type="molecule type" value="Genomic_DNA"/>
</dbReference>
<feature type="domain" description="N-acetyltransferase" evidence="9">
    <location>
        <begin position="3"/>
        <end position="135"/>
    </location>
</feature>
<comment type="pathway">
    <text evidence="1">Nucleotide-sugar biosynthesis; UDP-N-acetyl-alpha-D-glucosamine biosynthesis; N-acetyl-alpha-D-glucosamine 1-phosphate from alpha-D-glucosamine 6-phosphate (route I): step 1/2.</text>
</comment>
<evidence type="ECO:0000256" key="4">
    <source>
        <dbReference type="ARBA" id="ARBA00022679"/>
    </source>
</evidence>
<evidence type="ECO:0000256" key="1">
    <source>
        <dbReference type="ARBA" id="ARBA00004832"/>
    </source>
</evidence>
<dbReference type="SUPFAM" id="SSF55729">
    <property type="entry name" value="Acyl-CoA N-acyltransferases (Nat)"/>
    <property type="match status" value="1"/>
</dbReference>
<evidence type="ECO:0000256" key="7">
    <source>
        <dbReference type="ARBA" id="ARBA00030832"/>
    </source>
</evidence>
<dbReference type="Gene3D" id="3.40.630.30">
    <property type="match status" value="1"/>
</dbReference>
<evidence type="ECO:0000256" key="5">
    <source>
        <dbReference type="ARBA" id="ARBA00023315"/>
    </source>
</evidence>
<dbReference type="AlphaFoldDB" id="A0A075HN63"/>
<dbReference type="PANTHER" id="PTHR13355:SF11">
    <property type="entry name" value="GLUCOSAMINE 6-PHOSPHATE N-ACETYLTRANSFERASE"/>
    <property type="match status" value="1"/>
</dbReference>
<accession>A0A075HN63</accession>
<evidence type="ECO:0000313" key="10">
    <source>
        <dbReference type="EMBL" id="AIF16715.1"/>
    </source>
</evidence>
<gene>
    <name evidence="10" type="primary">GNA1</name>
</gene>
<evidence type="ECO:0000256" key="3">
    <source>
        <dbReference type="ARBA" id="ARBA00012703"/>
    </source>
</evidence>